<accession>A0ABW7P062</accession>
<sequence>MKTITTSLTLALLLAPLAVANELTGTLNGEQHSWHILEHEQGSTANFSELMPGMYSVSIQGHRQNKYETKGTLTIDFMVIQDKVNTASVTYFPESSLTPHYGTKEEVPIQLDVLELNNENGRASGSVKASLLYMESLQAGHTPDNNLQADIRFDVTLQKE</sequence>
<dbReference type="EMBL" id="JBGFTR010000006">
    <property type="protein sequence ID" value="MFH7564783.1"/>
    <property type="molecule type" value="Genomic_DNA"/>
</dbReference>
<protein>
    <submittedName>
        <fullName evidence="2">Uncharacterized protein</fullName>
    </submittedName>
</protein>
<evidence type="ECO:0000313" key="3">
    <source>
        <dbReference type="Proteomes" id="UP001610706"/>
    </source>
</evidence>
<comment type="caution">
    <text evidence="2">The sequence shown here is derived from an EMBL/GenBank/DDBJ whole genome shotgun (WGS) entry which is preliminary data.</text>
</comment>
<keyword evidence="3" id="KW-1185">Reference proteome</keyword>
<name>A0ABW7P062_9GAMM</name>
<gene>
    <name evidence="2" type="ORF">AB9R89_05520</name>
</gene>
<dbReference type="RefSeq" id="WP_395545106.1">
    <property type="nucleotide sequence ID" value="NZ_CP166302.1"/>
</dbReference>
<evidence type="ECO:0000313" key="2">
    <source>
        <dbReference type="EMBL" id="MFH7564783.1"/>
    </source>
</evidence>
<evidence type="ECO:0000256" key="1">
    <source>
        <dbReference type="SAM" id="SignalP"/>
    </source>
</evidence>
<dbReference type="Proteomes" id="UP001610706">
    <property type="component" value="Unassembled WGS sequence"/>
</dbReference>
<keyword evidence="1" id="KW-0732">Signal</keyword>
<feature type="signal peptide" evidence="1">
    <location>
        <begin position="1"/>
        <end position="20"/>
    </location>
</feature>
<organism evidence="2 3">
    <name type="scientific">Oceanimonas smirnovii</name>
    <dbReference type="NCBI Taxonomy" id="264574"/>
    <lineage>
        <taxon>Bacteria</taxon>
        <taxon>Pseudomonadati</taxon>
        <taxon>Pseudomonadota</taxon>
        <taxon>Gammaproteobacteria</taxon>
        <taxon>Aeromonadales</taxon>
        <taxon>Aeromonadaceae</taxon>
        <taxon>Oceanimonas</taxon>
    </lineage>
</organism>
<proteinExistence type="predicted"/>
<feature type="chain" id="PRO_5046481099" evidence="1">
    <location>
        <begin position="21"/>
        <end position="160"/>
    </location>
</feature>
<reference evidence="2 3" key="1">
    <citation type="submission" date="2024-08" db="EMBL/GenBank/DDBJ databases">
        <title>Oceanimonas smirnovii Genome sequencing and assembly.</title>
        <authorList>
            <person name="Tang B."/>
        </authorList>
    </citation>
    <scope>NUCLEOTIDE SEQUENCE [LARGE SCALE GENOMIC DNA]</scope>
    <source>
        <strain evidence="2 3">OS2020-119</strain>
    </source>
</reference>